<evidence type="ECO:0000256" key="1">
    <source>
        <dbReference type="SAM" id="SignalP"/>
    </source>
</evidence>
<dbReference type="Pfam" id="PF09912">
    <property type="entry name" value="DUF2141"/>
    <property type="match status" value="1"/>
</dbReference>
<reference evidence="2 3" key="1">
    <citation type="submission" date="2020-04" db="EMBL/GenBank/DDBJ databases">
        <title>Description of novel Gluconacetobacter.</title>
        <authorList>
            <person name="Sombolestani A."/>
        </authorList>
    </citation>
    <scope>NUCLEOTIDE SEQUENCE [LARGE SCALE GENOMIC DNA]</scope>
    <source>
        <strain evidence="2 3">LMG 7603</strain>
    </source>
</reference>
<name>A0A7W4I7L8_GLUDI</name>
<dbReference type="Proteomes" id="UP000550787">
    <property type="component" value="Unassembled WGS sequence"/>
</dbReference>
<accession>A0A7W4I7L8</accession>
<dbReference type="AlphaFoldDB" id="A0A7W4I7L8"/>
<sequence>MNLQAAINRNALRSLSLALAAGLALSPAMAQAGDMTVTVTNIPDAVGLVRIGICTEAEFPGTQCALHALVPAARGEVTAIIANVPAGTYAVAAFEDRNGNGKLDRSFFGIPTEPIGFARNPPMRMGPPSFADAALRIPAEGGTVTVALRTR</sequence>
<organism evidence="2 3">
    <name type="scientific">Gluconacetobacter diazotrophicus</name>
    <name type="common">Acetobacter diazotrophicus</name>
    <dbReference type="NCBI Taxonomy" id="33996"/>
    <lineage>
        <taxon>Bacteria</taxon>
        <taxon>Pseudomonadati</taxon>
        <taxon>Pseudomonadota</taxon>
        <taxon>Alphaproteobacteria</taxon>
        <taxon>Acetobacterales</taxon>
        <taxon>Acetobacteraceae</taxon>
        <taxon>Gluconacetobacter</taxon>
    </lineage>
</organism>
<dbReference type="InterPro" id="IPR018673">
    <property type="entry name" value="DUF2141"/>
</dbReference>
<protein>
    <submittedName>
        <fullName evidence="2">DUF2141 domain-containing protein</fullName>
    </submittedName>
</protein>
<gene>
    <name evidence="2" type="ORF">HLH33_15830</name>
</gene>
<keyword evidence="1" id="KW-0732">Signal</keyword>
<feature type="chain" id="PRO_5031260901" evidence="1">
    <location>
        <begin position="33"/>
        <end position="151"/>
    </location>
</feature>
<dbReference type="EMBL" id="JABEQG010000041">
    <property type="protein sequence ID" value="MBB2157757.1"/>
    <property type="molecule type" value="Genomic_DNA"/>
</dbReference>
<proteinExistence type="predicted"/>
<evidence type="ECO:0000313" key="2">
    <source>
        <dbReference type="EMBL" id="MBB2157757.1"/>
    </source>
</evidence>
<evidence type="ECO:0000313" key="3">
    <source>
        <dbReference type="Proteomes" id="UP000550787"/>
    </source>
</evidence>
<comment type="caution">
    <text evidence="2">The sequence shown here is derived from an EMBL/GenBank/DDBJ whole genome shotgun (WGS) entry which is preliminary data.</text>
</comment>
<feature type="signal peptide" evidence="1">
    <location>
        <begin position="1"/>
        <end position="32"/>
    </location>
</feature>
<dbReference type="RefSeq" id="WP_183116375.1">
    <property type="nucleotide sequence ID" value="NZ_JABEQG010000041.1"/>
</dbReference>